<dbReference type="RefSeq" id="WP_184204027.1">
    <property type="nucleotide sequence ID" value="NZ_JACHGW010000010.1"/>
</dbReference>
<dbReference type="InterPro" id="IPR007560">
    <property type="entry name" value="Restrct_endonuc_IV_Mrr"/>
</dbReference>
<accession>A0A7W9WA39</accession>
<keyword evidence="3" id="KW-1185">Reference proteome</keyword>
<keyword evidence="2" id="KW-0540">Nuclease</keyword>
<dbReference type="GO" id="GO:0009307">
    <property type="term" value="P:DNA restriction-modification system"/>
    <property type="evidence" value="ECO:0007669"/>
    <property type="project" value="InterPro"/>
</dbReference>
<comment type="caution">
    <text evidence="2">The sequence shown here is derived from an EMBL/GenBank/DDBJ whole genome shotgun (WGS) entry which is preliminary data.</text>
</comment>
<dbReference type="InterPro" id="IPR011856">
    <property type="entry name" value="tRNA_endonuc-like_dom_sf"/>
</dbReference>
<evidence type="ECO:0000313" key="2">
    <source>
        <dbReference type="EMBL" id="MBB6053941.1"/>
    </source>
</evidence>
<sequence length="191" mass="21155">MNLPIPNKLQQRLLRLPFDAYLRLLSLLLTRLGYQDVQLAGRTDWKGRNKGGGYDLTATLPGGLYPRRIVIQAKQFDKDSRIFQRHADELRGAAIRVSAAEAVLITSGPISKSIDAVGLCLPILPIRLMGGEQLLELLVKHQIGVTPSGELDEALFKELEREAKGNRQSDCIGSSELLLTVALKHVPKKRL</sequence>
<evidence type="ECO:0000313" key="3">
    <source>
        <dbReference type="Proteomes" id="UP000520814"/>
    </source>
</evidence>
<dbReference type="InterPro" id="IPR011335">
    <property type="entry name" value="Restrct_endonuc-II-like"/>
</dbReference>
<dbReference type="GO" id="GO:0004519">
    <property type="term" value="F:endonuclease activity"/>
    <property type="evidence" value="ECO:0007669"/>
    <property type="project" value="UniProtKB-KW"/>
</dbReference>
<dbReference type="AlphaFoldDB" id="A0A7W9WA39"/>
<keyword evidence="2" id="KW-0378">Hydrolase</keyword>
<proteinExistence type="predicted"/>
<dbReference type="SUPFAM" id="SSF52980">
    <property type="entry name" value="Restriction endonuclease-like"/>
    <property type="match status" value="1"/>
</dbReference>
<reference evidence="2 3" key="1">
    <citation type="submission" date="2020-08" db="EMBL/GenBank/DDBJ databases">
        <title>Genomic Encyclopedia of Type Strains, Phase IV (KMG-IV): sequencing the most valuable type-strain genomes for metagenomic binning, comparative biology and taxonomic classification.</title>
        <authorList>
            <person name="Goeker M."/>
        </authorList>
    </citation>
    <scope>NUCLEOTIDE SEQUENCE [LARGE SCALE GENOMIC DNA]</scope>
    <source>
        <strain evidence="2 3">DSM 23562</strain>
    </source>
</reference>
<dbReference type="Proteomes" id="UP000520814">
    <property type="component" value="Unassembled WGS sequence"/>
</dbReference>
<dbReference type="Gene3D" id="3.40.1350.10">
    <property type="match status" value="1"/>
</dbReference>
<feature type="domain" description="Restriction endonuclease type IV Mrr" evidence="1">
    <location>
        <begin position="23"/>
        <end position="138"/>
    </location>
</feature>
<dbReference type="GO" id="GO:0003677">
    <property type="term" value="F:DNA binding"/>
    <property type="evidence" value="ECO:0007669"/>
    <property type="project" value="InterPro"/>
</dbReference>
<protein>
    <submittedName>
        <fullName evidence="2">Restriction endonuclease Mrr</fullName>
    </submittedName>
</protein>
<gene>
    <name evidence="2" type="ORF">HNQ39_005788</name>
</gene>
<name>A0A7W9WA39_ARMRO</name>
<organism evidence="2 3">
    <name type="scientific">Armatimonas rosea</name>
    <dbReference type="NCBI Taxonomy" id="685828"/>
    <lineage>
        <taxon>Bacteria</taxon>
        <taxon>Bacillati</taxon>
        <taxon>Armatimonadota</taxon>
        <taxon>Armatimonadia</taxon>
        <taxon>Armatimonadales</taxon>
        <taxon>Armatimonadaceae</taxon>
        <taxon>Armatimonas</taxon>
    </lineage>
</organism>
<keyword evidence="2" id="KW-0255">Endonuclease</keyword>
<dbReference type="Pfam" id="PF04471">
    <property type="entry name" value="Mrr_cat"/>
    <property type="match status" value="1"/>
</dbReference>
<evidence type="ECO:0000259" key="1">
    <source>
        <dbReference type="Pfam" id="PF04471"/>
    </source>
</evidence>
<dbReference type="EMBL" id="JACHGW010000010">
    <property type="protein sequence ID" value="MBB6053941.1"/>
    <property type="molecule type" value="Genomic_DNA"/>
</dbReference>